<feature type="transmembrane region" description="Helical" evidence="10">
    <location>
        <begin position="269"/>
        <end position="287"/>
    </location>
</feature>
<evidence type="ECO:0000256" key="2">
    <source>
        <dbReference type="ARBA" id="ARBA00022448"/>
    </source>
</evidence>
<feature type="transmembrane region" description="Helical" evidence="10">
    <location>
        <begin position="216"/>
        <end position="249"/>
    </location>
</feature>
<dbReference type="PROSITE" id="PS51202">
    <property type="entry name" value="RCK_C"/>
    <property type="match status" value="1"/>
</dbReference>
<feature type="transmembrane region" description="Helical" evidence="10">
    <location>
        <begin position="107"/>
        <end position="127"/>
    </location>
</feature>
<dbReference type="RefSeq" id="WP_338610964.1">
    <property type="nucleotide sequence ID" value="NZ_CP095328.1"/>
</dbReference>
<dbReference type="Gene3D" id="1.20.1530.20">
    <property type="match status" value="1"/>
</dbReference>
<dbReference type="InterPro" id="IPR038770">
    <property type="entry name" value="Na+/solute_symporter_sf"/>
</dbReference>
<feature type="transmembrane region" description="Helical" evidence="10">
    <location>
        <begin position="323"/>
        <end position="343"/>
    </location>
</feature>
<dbReference type="PANTHER" id="PTHR46157:SF4">
    <property type="entry name" value="K(+) EFFLUX ANTIPORTER 3, CHLOROPLASTIC"/>
    <property type="match status" value="1"/>
</dbReference>
<keyword evidence="3" id="KW-0050">Antiport</keyword>
<dbReference type="SUPFAM" id="SSF51735">
    <property type="entry name" value="NAD(P)-binding Rossmann-fold domains"/>
    <property type="match status" value="1"/>
</dbReference>
<evidence type="ECO:0000256" key="4">
    <source>
        <dbReference type="ARBA" id="ARBA00022538"/>
    </source>
</evidence>
<dbReference type="PROSITE" id="PS51201">
    <property type="entry name" value="RCK_N"/>
    <property type="match status" value="1"/>
</dbReference>
<evidence type="ECO:0000256" key="8">
    <source>
        <dbReference type="ARBA" id="ARBA00023065"/>
    </source>
</evidence>
<protein>
    <submittedName>
        <fullName evidence="13">Cation:proton antiporter</fullName>
    </submittedName>
</protein>
<evidence type="ECO:0000256" key="1">
    <source>
        <dbReference type="ARBA" id="ARBA00004141"/>
    </source>
</evidence>
<dbReference type="Gene3D" id="3.40.50.720">
    <property type="entry name" value="NAD(P)-binding Rossmann-like Domain"/>
    <property type="match status" value="1"/>
</dbReference>
<dbReference type="InterPro" id="IPR006153">
    <property type="entry name" value="Cation/H_exchanger_TM"/>
</dbReference>
<dbReference type="GO" id="GO:0008324">
    <property type="term" value="F:monoatomic cation transmembrane transporter activity"/>
    <property type="evidence" value="ECO:0007669"/>
    <property type="project" value="InterPro"/>
</dbReference>
<feature type="domain" description="RCK C-terminal" evidence="12">
    <location>
        <begin position="568"/>
        <end position="648"/>
    </location>
</feature>
<reference evidence="13" key="1">
    <citation type="submission" date="2022-03" db="EMBL/GenBank/DDBJ databases">
        <title>Sea Food Isolates.</title>
        <authorList>
            <person name="Li C."/>
        </authorList>
    </citation>
    <scope>NUCLEOTIDE SEQUENCE</scope>
    <source>
        <strain evidence="13">19NY04SH05-1</strain>
    </source>
</reference>
<keyword evidence="2" id="KW-0813">Transport</keyword>
<dbReference type="InterPro" id="IPR036291">
    <property type="entry name" value="NAD(P)-bd_dom_sf"/>
</dbReference>
<keyword evidence="4" id="KW-0633">Potassium transport</keyword>
<dbReference type="InterPro" id="IPR003148">
    <property type="entry name" value="RCK_N"/>
</dbReference>
<feature type="transmembrane region" description="Helical" evidence="10">
    <location>
        <begin position="147"/>
        <end position="166"/>
    </location>
</feature>
<dbReference type="PANTHER" id="PTHR46157">
    <property type="entry name" value="K(+) EFFLUX ANTIPORTER 3, CHLOROPLASTIC"/>
    <property type="match status" value="1"/>
</dbReference>
<dbReference type="Pfam" id="PF00999">
    <property type="entry name" value="Na_H_Exchanger"/>
    <property type="match status" value="1"/>
</dbReference>
<feature type="transmembrane region" description="Helical" evidence="10">
    <location>
        <begin position="294"/>
        <end position="317"/>
    </location>
</feature>
<feature type="transmembrane region" description="Helical" evidence="10">
    <location>
        <begin position="81"/>
        <end position="101"/>
    </location>
</feature>
<gene>
    <name evidence="13" type="ORF">MRK42_15730</name>
</gene>
<evidence type="ECO:0000313" key="13">
    <source>
        <dbReference type="EMBL" id="XAG40434.1"/>
    </source>
</evidence>
<evidence type="ECO:0000256" key="3">
    <source>
        <dbReference type="ARBA" id="ARBA00022449"/>
    </source>
</evidence>
<dbReference type="Pfam" id="PF02080">
    <property type="entry name" value="TrkA_C"/>
    <property type="match status" value="1"/>
</dbReference>
<dbReference type="Gene3D" id="3.30.70.1450">
    <property type="entry name" value="Regulator of K+ conductance, C-terminal domain"/>
    <property type="match status" value="1"/>
</dbReference>
<name>A0AAU6T5R8_9GAMM</name>
<dbReference type="GO" id="GO:0015297">
    <property type="term" value="F:antiporter activity"/>
    <property type="evidence" value="ECO:0007669"/>
    <property type="project" value="UniProtKB-KW"/>
</dbReference>
<evidence type="ECO:0000256" key="7">
    <source>
        <dbReference type="ARBA" id="ARBA00022989"/>
    </source>
</evidence>
<evidence type="ECO:0000259" key="11">
    <source>
        <dbReference type="PROSITE" id="PS51201"/>
    </source>
</evidence>
<feature type="transmembrane region" description="Helical" evidence="10">
    <location>
        <begin position="355"/>
        <end position="374"/>
    </location>
</feature>
<dbReference type="InterPro" id="IPR006037">
    <property type="entry name" value="RCK_C"/>
</dbReference>
<dbReference type="SUPFAM" id="SSF116726">
    <property type="entry name" value="TrkA C-terminal domain-like"/>
    <property type="match status" value="1"/>
</dbReference>
<evidence type="ECO:0000256" key="10">
    <source>
        <dbReference type="SAM" id="Phobius"/>
    </source>
</evidence>
<accession>A0AAU6T5R8</accession>
<dbReference type="Pfam" id="PF02254">
    <property type="entry name" value="TrkA_N"/>
    <property type="match status" value="1"/>
</dbReference>
<feature type="transmembrane region" description="Helical" evidence="10">
    <location>
        <begin position="53"/>
        <end position="72"/>
    </location>
</feature>
<organism evidence="13">
    <name type="scientific">Aeromonas sp. 19NY04SH05-1</name>
    <dbReference type="NCBI Taxonomy" id="2920537"/>
    <lineage>
        <taxon>Bacteria</taxon>
        <taxon>Pseudomonadati</taxon>
        <taxon>Pseudomonadota</taxon>
        <taxon>Gammaproteobacteria</taxon>
        <taxon>Aeromonadales</taxon>
        <taxon>Aeromonadaceae</taxon>
        <taxon>Aeromonas</taxon>
    </lineage>
</organism>
<keyword evidence="7 10" id="KW-1133">Transmembrane helix</keyword>
<keyword evidence="8" id="KW-0406">Ion transport</keyword>
<dbReference type="GO" id="GO:0005886">
    <property type="term" value="C:plasma membrane"/>
    <property type="evidence" value="ECO:0007669"/>
    <property type="project" value="TreeGrafter"/>
</dbReference>
<sequence length="650" mass="71499">MYTDLLILLFAAVLLVAIFRRLGLPVILAYLIAGVLLGPHGLAMVTGQSTMQTIAELGIVFLMFSLGLEFSLPKLLAMRRLVLGVGGLQVLLTSLLFFWLARWWGLSLPQALVVSGTLALSSTAVVIKQLGEQKQLHTRRAQLGVSVLLFQDLAVVPLLVMIPILARPEVQGSALLAEIAWATLKGLFALFSLLAVGKWLLPLLFHEVARARSDELFVLSALLVALLAAAMTYSLGLSMALGAFLAGMMLGESHYRHQLEVDIKPFRDVLMGLFFITIGMAMNWELVARNWWQVLLCVLGLVLCKALLVLLAGRLMGERKRDALAAGIMLSQVGEFGFVLLALASHHGLLARELVSLLIGMGIISIAMTPWLVIQAHSLARSLTDPALLTRSEVAQSGLSKTQHVIIAGFGRAGQTCARFLKLEEIPFLALDLDPERVSEAKLAGEQVAFGDASRRDILLAAGLLRARLVIITFDDRKRVEAMLALIRELAGDLKVLVRTRDDSFLEQLKQAGAFEVIPESQEGALMLVSHLLVNCDIPLGRVIRRMEHERSSQYRFLHGFYWGDQSASNMEADQLLERLHPLLLHDQAWAVGREVQELPLGEVRIKEVQRGDQTLEPRAELRLAAGDRLILFGTAVAMEQAEQRLLEGH</sequence>
<dbReference type="InterPro" id="IPR036721">
    <property type="entry name" value="RCK_C_sf"/>
</dbReference>
<evidence type="ECO:0000256" key="9">
    <source>
        <dbReference type="ARBA" id="ARBA00023136"/>
    </source>
</evidence>
<evidence type="ECO:0000256" key="6">
    <source>
        <dbReference type="ARBA" id="ARBA00022958"/>
    </source>
</evidence>
<dbReference type="GO" id="GO:1902600">
    <property type="term" value="P:proton transmembrane transport"/>
    <property type="evidence" value="ECO:0007669"/>
    <property type="project" value="InterPro"/>
</dbReference>
<feature type="transmembrane region" description="Helical" evidence="10">
    <location>
        <begin position="186"/>
        <end position="204"/>
    </location>
</feature>
<dbReference type="AlphaFoldDB" id="A0AAU6T5R8"/>
<keyword evidence="6" id="KW-0630">Potassium</keyword>
<evidence type="ECO:0000259" key="12">
    <source>
        <dbReference type="PROSITE" id="PS51202"/>
    </source>
</evidence>
<dbReference type="GO" id="GO:0006813">
    <property type="term" value="P:potassium ion transport"/>
    <property type="evidence" value="ECO:0007669"/>
    <property type="project" value="UniProtKB-KW"/>
</dbReference>
<evidence type="ECO:0000256" key="5">
    <source>
        <dbReference type="ARBA" id="ARBA00022692"/>
    </source>
</evidence>
<feature type="domain" description="RCK N-terminal" evidence="11">
    <location>
        <begin position="402"/>
        <end position="519"/>
    </location>
</feature>
<comment type="subcellular location">
    <subcellularLocation>
        <location evidence="1">Membrane</location>
        <topology evidence="1">Multi-pass membrane protein</topology>
    </subcellularLocation>
</comment>
<keyword evidence="9 10" id="KW-0472">Membrane</keyword>
<dbReference type="EMBL" id="CP095328">
    <property type="protein sequence ID" value="XAG40434.1"/>
    <property type="molecule type" value="Genomic_DNA"/>
</dbReference>
<keyword evidence="5 10" id="KW-0812">Transmembrane</keyword>
<proteinExistence type="predicted"/>